<evidence type="ECO:0000313" key="1">
    <source>
        <dbReference type="EMBL" id="KAF0474142.1"/>
    </source>
</evidence>
<keyword evidence="1" id="KW-0723">Serine/threonine-protein kinase</keyword>
<dbReference type="EMBL" id="WTPW01000857">
    <property type="protein sequence ID" value="KAF0474142.1"/>
    <property type="molecule type" value="Genomic_DNA"/>
</dbReference>
<accession>A0A8H3XLM6</accession>
<name>A0A8H3XLM6_GIGMA</name>
<sequence length="181" mass="21154">MFEEPTSSLQVYKLYIDIYYNNFSTFHNIYHLLGGVYIQIGNMRFDQRKQIKNHFVIGFVSFGSLFNEFISPFFTEIRHLKEEKIMDVQGTKSLVIASLGDITSDLLQGNDLVGVKRHNTTKGCCTCSIDKNFWTSNNDLLLNSRYQHLTDKQFEEIFVASTSIERKEISTRYNCTYAYQY</sequence>
<keyword evidence="2" id="KW-1185">Reference proteome</keyword>
<protein>
    <submittedName>
        <fullName evidence="1">Serine/threonine protein kinase</fullName>
    </submittedName>
</protein>
<dbReference type="GO" id="GO:0004674">
    <property type="term" value="F:protein serine/threonine kinase activity"/>
    <property type="evidence" value="ECO:0007669"/>
    <property type="project" value="UniProtKB-KW"/>
</dbReference>
<reference evidence="1 2" key="1">
    <citation type="journal article" date="2019" name="Environ. Microbiol.">
        <title>At the nexus of three kingdoms: the genome of the mycorrhizal fungus Gigaspora margarita provides insights into plant, endobacterial and fungal interactions.</title>
        <authorList>
            <person name="Venice F."/>
            <person name="Ghignone S."/>
            <person name="Salvioli di Fossalunga A."/>
            <person name="Amselem J."/>
            <person name="Novero M."/>
            <person name="Xianan X."/>
            <person name="Sedzielewska Toro K."/>
            <person name="Morin E."/>
            <person name="Lipzen A."/>
            <person name="Grigoriev I.V."/>
            <person name="Henrissat B."/>
            <person name="Martin F.M."/>
            <person name="Bonfante P."/>
        </authorList>
    </citation>
    <scope>NUCLEOTIDE SEQUENCE [LARGE SCALE GENOMIC DNA]</scope>
    <source>
        <strain evidence="1 2">BEG34</strain>
    </source>
</reference>
<keyword evidence="1" id="KW-0808">Transferase</keyword>
<keyword evidence="1" id="KW-0418">Kinase</keyword>
<gene>
    <name evidence="1" type="ORF">F8M41_024756</name>
</gene>
<dbReference type="OrthoDB" id="2430458at2759"/>
<dbReference type="AlphaFoldDB" id="A0A8H3XLM6"/>
<organism evidence="1 2">
    <name type="scientific">Gigaspora margarita</name>
    <dbReference type="NCBI Taxonomy" id="4874"/>
    <lineage>
        <taxon>Eukaryota</taxon>
        <taxon>Fungi</taxon>
        <taxon>Fungi incertae sedis</taxon>
        <taxon>Mucoromycota</taxon>
        <taxon>Glomeromycotina</taxon>
        <taxon>Glomeromycetes</taxon>
        <taxon>Diversisporales</taxon>
        <taxon>Gigasporaceae</taxon>
        <taxon>Gigaspora</taxon>
    </lineage>
</organism>
<dbReference type="Proteomes" id="UP000439903">
    <property type="component" value="Unassembled WGS sequence"/>
</dbReference>
<evidence type="ECO:0000313" key="2">
    <source>
        <dbReference type="Proteomes" id="UP000439903"/>
    </source>
</evidence>
<comment type="caution">
    <text evidence="1">The sequence shown here is derived from an EMBL/GenBank/DDBJ whole genome shotgun (WGS) entry which is preliminary data.</text>
</comment>
<proteinExistence type="predicted"/>